<dbReference type="EMBL" id="JASNFN010000014">
    <property type="protein sequence ID" value="MDP5183600.1"/>
    <property type="molecule type" value="Genomic_DNA"/>
</dbReference>
<dbReference type="NCBIfam" id="TIGR00229">
    <property type="entry name" value="sensory_box"/>
    <property type="match status" value="2"/>
</dbReference>
<keyword evidence="6" id="KW-1185">Reference proteome</keyword>
<dbReference type="SUPFAM" id="SSF55785">
    <property type="entry name" value="PYP-like sensor domain (PAS domain)"/>
    <property type="match status" value="2"/>
</dbReference>
<sequence length="848" mass="90531">MTAAETGRCLLVDGSPAEIAVLAPLVGMELVDASALPECLIGPVDLVVLGSGVGAATATAQRVHRLHPDAEIAVLTDRPAELRRQVSFSPGVPLGLLVAEAGEPDLLERLQVLRAAAVGRRRHAAVLAAVMARSAVGRDEGPAVLVSGGALQSPATAWNLLTLAIDAAGIGTFDWDLVTGALSWDDRLNELFGYDAVTFDGSIEAFNARLHPDDVDRVGALLDRAIETAGEYAAEYRVVLPDGEQRWVAARGRALAGEAGTAVRLLGAAWDISARRHAQDRLAHLVESMAVGFVAMDPGWVMTHVNAEAERITGMPRAQLLGRTLWEAFPATVGTEFEANYRRAAATGQPVVFEAFYPRPLDVWVEVRAVPSADGVALYFLDITARRRAQELTARAAERERLLSRITAELSATLDADEAARRLTRLVVPGLADWGIVTLVHDEEAGGDRRALRTAASWHHDPRLREAVEAYAQARPGALREDSLVVRAMRTGQLQVLTRDATAQVREKLQPGPAQDLVVDLAPESIAVLPLTGRNGPVGVLTLCTGLDRGPLLPEDLVTARHVAARAGVVLDNARLYRQQRGLAEGFQRSLLTPPPEPDHVQIVVRYVPAGEAAEVGGDWYDAFMQPTGATVLVIGDVVGHDVQAAAAMGQVRTIVRTLAARGSEGPAAVLGQVEQVMQTLQSQILATAVVARLEQTDEEQAAGVARLRWSNAGHPPPMAITPDGCVQVLDGGRPDLLLGVRPDAPRHESEVTLPWGSVVLLYTDGLVERRDTDLDAGLARLQSTLSEHAGRDLDQLCDVVLARMLPADPGDDVALIALQLHPQDRPRPPHAGPNRLPPDVPPDVPPG</sequence>
<dbReference type="Gene3D" id="3.30.450.20">
    <property type="entry name" value="PAS domain"/>
    <property type="match status" value="2"/>
</dbReference>
<evidence type="ECO:0000313" key="6">
    <source>
        <dbReference type="Proteomes" id="UP001233673"/>
    </source>
</evidence>
<dbReference type="InterPro" id="IPR013655">
    <property type="entry name" value="PAS_fold_3"/>
</dbReference>
<dbReference type="InterPro" id="IPR036457">
    <property type="entry name" value="PPM-type-like_dom_sf"/>
</dbReference>
<proteinExistence type="predicted"/>
<dbReference type="SMART" id="SM00331">
    <property type="entry name" value="PP2C_SIG"/>
    <property type="match status" value="1"/>
</dbReference>
<dbReference type="InterPro" id="IPR000700">
    <property type="entry name" value="PAS-assoc_C"/>
</dbReference>
<evidence type="ECO:0000313" key="5">
    <source>
        <dbReference type="EMBL" id="MDP5183600.1"/>
    </source>
</evidence>
<reference evidence="6" key="1">
    <citation type="submission" date="2023-05" db="EMBL/GenBank/DDBJ databases">
        <title>Draft genome of Pseudofrankia sp. BMG5.37.</title>
        <authorList>
            <person name="Gtari M."/>
            <person name="Ghodhbane F."/>
            <person name="Sbissi I."/>
        </authorList>
    </citation>
    <scope>NUCLEOTIDE SEQUENCE [LARGE SCALE GENOMIC DNA]</scope>
    <source>
        <strain evidence="6">BMG 814</strain>
    </source>
</reference>
<dbReference type="InterPro" id="IPR013656">
    <property type="entry name" value="PAS_4"/>
</dbReference>
<dbReference type="PROSITE" id="PS50112">
    <property type="entry name" value="PAS"/>
    <property type="match status" value="2"/>
</dbReference>
<feature type="domain" description="PAS" evidence="3">
    <location>
        <begin position="157"/>
        <end position="229"/>
    </location>
</feature>
<accession>A0ABT9IDD5</accession>
<dbReference type="InterPro" id="IPR000014">
    <property type="entry name" value="PAS"/>
</dbReference>
<evidence type="ECO:0000259" key="3">
    <source>
        <dbReference type="PROSITE" id="PS50112"/>
    </source>
</evidence>
<feature type="domain" description="PAS" evidence="3">
    <location>
        <begin position="278"/>
        <end position="325"/>
    </location>
</feature>
<evidence type="ECO:0000256" key="1">
    <source>
        <dbReference type="ARBA" id="ARBA00022801"/>
    </source>
</evidence>
<dbReference type="SUPFAM" id="SSF55781">
    <property type="entry name" value="GAF domain-like"/>
    <property type="match status" value="1"/>
</dbReference>
<dbReference type="PANTHER" id="PTHR43156:SF2">
    <property type="entry name" value="STAGE II SPORULATION PROTEIN E"/>
    <property type="match status" value="1"/>
</dbReference>
<dbReference type="InterPro" id="IPR001932">
    <property type="entry name" value="PPM-type_phosphatase-like_dom"/>
</dbReference>
<dbReference type="SMART" id="SM00091">
    <property type="entry name" value="PAS"/>
    <property type="match status" value="2"/>
</dbReference>
<dbReference type="InterPro" id="IPR035965">
    <property type="entry name" value="PAS-like_dom_sf"/>
</dbReference>
<name>A0ABT9IDD5_9ACTN</name>
<dbReference type="InterPro" id="IPR003018">
    <property type="entry name" value="GAF"/>
</dbReference>
<dbReference type="PROSITE" id="PS50113">
    <property type="entry name" value="PAC"/>
    <property type="match status" value="1"/>
</dbReference>
<dbReference type="Pfam" id="PF08447">
    <property type="entry name" value="PAS_3"/>
    <property type="match status" value="1"/>
</dbReference>
<feature type="domain" description="PAC" evidence="4">
    <location>
        <begin position="232"/>
        <end position="284"/>
    </location>
</feature>
<dbReference type="Gene3D" id="2.10.70.100">
    <property type="match status" value="1"/>
</dbReference>
<feature type="region of interest" description="Disordered" evidence="2">
    <location>
        <begin position="823"/>
        <end position="848"/>
    </location>
</feature>
<dbReference type="Gene3D" id="3.30.450.40">
    <property type="match status" value="1"/>
</dbReference>
<feature type="compositionally biased region" description="Pro residues" evidence="2">
    <location>
        <begin position="830"/>
        <end position="848"/>
    </location>
</feature>
<dbReference type="InterPro" id="IPR029016">
    <property type="entry name" value="GAF-like_dom_sf"/>
</dbReference>
<keyword evidence="1" id="KW-0378">Hydrolase</keyword>
<protein>
    <submittedName>
        <fullName evidence="5">SpoIIE family protein phosphatase</fullName>
    </submittedName>
</protein>
<comment type="caution">
    <text evidence="5">The sequence shown here is derived from an EMBL/GenBank/DDBJ whole genome shotgun (WGS) entry which is preliminary data.</text>
</comment>
<dbReference type="Proteomes" id="UP001233673">
    <property type="component" value="Unassembled WGS sequence"/>
</dbReference>
<dbReference type="Gene3D" id="3.60.40.10">
    <property type="entry name" value="PPM-type phosphatase domain"/>
    <property type="match status" value="1"/>
</dbReference>
<dbReference type="SUPFAM" id="SSF81606">
    <property type="entry name" value="PP2C-like"/>
    <property type="match status" value="1"/>
</dbReference>
<dbReference type="InterPro" id="IPR052016">
    <property type="entry name" value="Bact_Sigma-Reg"/>
</dbReference>
<dbReference type="RefSeq" id="WP_306000223.1">
    <property type="nucleotide sequence ID" value="NZ_JASNFN010000014.1"/>
</dbReference>
<dbReference type="Pfam" id="PF07228">
    <property type="entry name" value="SpoIIE"/>
    <property type="match status" value="1"/>
</dbReference>
<dbReference type="SMART" id="SM00065">
    <property type="entry name" value="GAF"/>
    <property type="match status" value="1"/>
</dbReference>
<dbReference type="PANTHER" id="PTHR43156">
    <property type="entry name" value="STAGE II SPORULATION PROTEIN E-RELATED"/>
    <property type="match status" value="1"/>
</dbReference>
<gene>
    <name evidence="5" type="ORF">QOZ88_13220</name>
</gene>
<evidence type="ECO:0000259" key="4">
    <source>
        <dbReference type="PROSITE" id="PS50113"/>
    </source>
</evidence>
<organism evidence="5 6">
    <name type="scientific">Blastococcus carthaginiensis</name>
    <dbReference type="NCBI Taxonomy" id="3050034"/>
    <lineage>
        <taxon>Bacteria</taxon>
        <taxon>Bacillati</taxon>
        <taxon>Actinomycetota</taxon>
        <taxon>Actinomycetes</taxon>
        <taxon>Geodermatophilales</taxon>
        <taxon>Geodermatophilaceae</taxon>
        <taxon>Blastococcus</taxon>
    </lineage>
</organism>
<evidence type="ECO:0000256" key="2">
    <source>
        <dbReference type="SAM" id="MobiDB-lite"/>
    </source>
</evidence>
<dbReference type="CDD" id="cd00130">
    <property type="entry name" value="PAS"/>
    <property type="match status" value="2"/>
</dbReference>
<dbReference type="Pfam" id="PF08448">
    <property type="entry name" value="PAS_4"/>
    <property type="match status" value="1"/>
</dbReference>